<comment type="caution">
    <text evidence="1">The sequence shown here is derived from an EMBL/GenBank/DDBJ whole genome shotgun (WGS) entry which is preliminary data.</text>
</comment>
<sequence length="286" mass="31672">MTELPDNFSPWEHLQSTYMLEYNKRVDKFFSDVQGNGDLSNVRASLKLACRLVDGDNQATWALRTSLFLDVIGYSRKNLAIVYGSKFDTAPPVAGHPQLFLVFSQDAAATPNEESPIEHEKSVRLMRFSCTGGDDDGSTKPAITKTNMTEIANEVKALFLSSSRGITYTCGNKSASYTDPENGFARGNYLLVNSRTDATEIYEKICNAIDVPFKTEKLIVNDPDKPSTTTATAGKITILGKQVQNRRYRPVAALRFRSAYISLGNLVPPVFLIDTTMRNKGLVSYP</sequence>
<dbReference type="RefSeq" id="WP_214436643.1">
    <property type="nucleotide sequence ID" value="NZ_CAWPUQ010000237.1"/>
</dbReference>
<organism evidence="1 2">
    <name type="scientific">Dendronalium phyllosphericum CENA369</name>
    <dbReference type="NCBI Taxonomy" id="1725256"/>
    <lineage>
        <taxon>Bacteria</taxon>
        <taxon>Bacillati</taxon>
        <taxon>Cyanobacteriota</taxon>
        <taxon>Cyanophyceae</taxon>
        <taxon>Nostocales</taxon>
        <taxon>Nostocaceae</taxon>
        <taxon>Dendronalium</taxon>
        <taxon>Dendronalium phyllosphericum</taxon>
    </lineage>
</organism>
<accession>A0A8J7I888</accession>
<name>A0A8J7I888_9NOST</name>
<dbReference type="Proteomes" id="UP000662314">
    <property type="component" value="Unassembled WGS sequence"/>
</dbReference>
<gene>
    <name evidence="1" type="ORF">I8752_34395</name>
</gene>
<evidence type="ECO:0000313" key="2">
    <source>
        <dbReference type="Proteomes" id="UP000662314"/>
    </source>
</evidence>
<protein>
    <submittedName>
        <fullName evidence="1">Uncharacterized protein</fullName>
    </submittedName>
</protein>
<keyword evidence="2" id="KW-1185">Reference proteome</keyword>
<dbReference type="AlphaFoldDB" id="A0A8J7I888"/>
<reference evidence="1 2" key="1">
    <citation type="journal article" date="2021" name="Int. J. Syst. Evol. Microbiol.">
        <title>Amazonocrinis nigriterrae gen. nov., sp. nov., Atlanticothrix silvestris gen. nov., sp. nov. and Dendronalium phyllosphericum gen. nov., sp. nov., nostocacean cyanobacteria from Brazilian environments.</title>
        <authorList>
            <person name="Alvarenga D.O."/>
            <person name="Andreote A.P.D."/>
            <person name="Branco L.H.Z."/>
            <person name="Delbaje E."/>
            <person name="Cruz R.B."/>
            <person name="Varani A.M."/>
            <person name="Fiore M.F."/>
        </authorList>
    </citation>
    <scope>NUCLEOTIDE SEQUENCE [LARGE SCALE GENOMIC DNA]</scope>
    <source>
        <strain evidence="1 2">CENA369</strain>
    </source>
</reference>
<evidence type="ECO:0000313" key="1">
    <source>
        <dbReference type="EMBL" id="MBH8577965.1"/>
    </source>
</evidence>
<proteinExistence type="predicted"/>
<dbReference type="EMBL" id="JAECZA010000300">
    <property type="protein sequence ID" value="MBH8577965.1"/>
    <property type="molecule type" value="Genomic_DNA"/>
</dbReference>